<dbReference type="GO" id="GO:0061564">
    <property type="term" value="P:axon development"/>
    <property type="evidence" value="ECO:0007669"/>
    <property type="project" value="TreeGrafter"/>
</dbReference>
<dbReference type="GO" id="GO:0007423">
    <property type="term" value="P:sensory organ development"/>
    <property type="evidence" value="ECO:0007669"/>
    <property type="project" value="TreeGrafter"/>
</dbReference>
<feature type="compositionally biased region" description="Low complexity" evidence="5">
    <location>
        <begin position="248"/>
        <end position="258"/>
    </location>
</feature>
<dbReference type="GO" id="GO:0005634">
    <property type="term" value="C:nucleus"/>
    <property type="evidence" value="ECO:0007669"/>
    <property type="project" value="UniProtKB-SubCell"/>
</dbReference>
<dbReference type="GO" id="GO:0046983">
    <property type="term" value="F:protein dimerization activity"/>
    <property type="evidence" value="ECO:0007669"/>
    <property type="project" value="InterPro"/>
</dbReference>
<dbReference type="InterPro" id="IPR036638">
    <property type="entry name" value="HLH_DNA-bd_sf"/>
</dbReference>
<feature type="region of interest" description="Disordered" evidence="5">
    <location>
        <begin position="527"/>
        <end position="546"/>
    </location>
</feature>
<evidence type="ECO:0000313" key="8">
    <source>
        <dbReference type="Proteomes" id="UP000015104"/>
    </source>
</evidence>
<evidence type="ECO:0000256" key="1">
    <source>
        <dbReference type="ARBA" id="ARBA00004123"/>
    </source>
</evidence>
<dbReference type="SUPFAM" id="SSF47459">
    <property type="entry name" value="HLH, helix-loop-helix DNA-binding domain"/>
    <property type="match status" value="1"/>
</dbReference>
<dbReference type="SMART" id="SM00353">
    <property type="entry name" value="HLH"/>
    <property type="match status" value="1"/>
</dbReference>
<dbReference type="AlphaFoldDB" id="T1KK67"/>
<keyword evidence="2" id="KW-0805">Transcription regulation</keyword>
<evidence type="ECO:0000259" key="6">
    <source>
        <dbReference type="PROSITE" id="PS50888"/>
    </source>
</evidence>
<dbReference type="InterPro" id="IPR011598">
    <property type="entry name" value="bHLH_dom"/>
</dbReference>
<keyword evidence="4" id="KW-0539">Nucleus</keyword>
<reference evidence="8" key="1">
    <citation type="submission" date="2011-08" db="EMBL/GenBank/DDBJ databases">
        <authorList>
            <person name="Rombauts S."/>
        </authorList>
    </citation>
    <scope>NUCLEOTIDE SEQUENCE</scope>
    <source>
        <strain evidence="8">London</strain>
    </source>
</reference>
<evidence type="ECO:0000256" key="2">
    <source>
        <dbReference type="ARBA" id="ARBA00023015"/>
    </source>
</evidence>
<comment type="subcellular location">
    <subcellularLocation>
        <location evidence="1">Nucleus</location>
    </subcellularLocation>
</comment>
<dbReference type="EnsemblMetazoa" id="tetur13g02560.1">
    <property type="protein sequence ID" value="tetur13g02560.1"/>
    <property type="gene ID" value="tetur13g02560"/>
</dbReference>
<feature type="region of interest" description="Disordered" evidence="5">
    <location>
        <begin position="1"/>
        <end position="77"/>
    </location>
</feature>
<dbReference type="Proteomes" id="UP000015104">
    <property type="component" value="Unassembled WGS sequence"/>
</dbReference>
<dbReference type="Pfam" id="PF00010">
    <property type="entry name" value="HLH"/>
    <property type="match status" value="1"/>
</dbReference>
<evidence type="ECO:0000256" key="3">
    <source>
        <dbReference type="ARBA" id="ARBA00023163"/>
    </source>
</evidence>
<organism evidence="7 8">
    <name type="scientific">Tetranychus urticae</name>
    <name type="common">Two-spotted spider mite</name>
    <dbReference type="NCBI Taxonomy" id="32264"/>
    <lineage>
        <taxon>Eukaryota</taxon>
        <taxon>Metazoa</taxon>
        <taxon>Ecdysozoa</taxon>
        <taxon>Arthropoda</taxon>
        <taxon>Chelicerata</taxon>
        <taxon>Arachnida</taxon>
        <taxon>Acari</taxon>
        <taxon>Acariformes</taxon>
        <taxon>Trombidiformes</taxon>
        <taxon>Prostigmata</taxon>
        <taxon>Eleutherengona</taxon>
        <taxon>Raphignathae</taxon>
        <taxon>Tetranychoidea</taxon>
        <taxon>Tetranychidae</taxon>
        <taxon>Tetranychus</taxon>
    </lineage>
</organism>
<dbReference type="PANTHER" id="PTHR19290:SF104">
    <property type="entry name" value="GH17679P"/>
    <property type="match status" value="1"/>
</dbReference>
<dbReference type="eggNOG" id="KOG3898">
    <property type="taxonomic scope" value="Eukaryota"/>
</dbReference>
<feature type="compositionally biased region" description="Low complexity" evidence="5">
    <location>
        <begin position="35"/>
        <end position="63"/>
    </location>
</feature>
<reference evidence="7" key="2">
    <citation type="submission" date="2015-06" db="UniProtKB">
        <authorList>
            <consortium name="EnsemblMetazoa"/>
        </authorList>
    </citation>
    <scope>IDENTIFICATION</scope>
</reference>
<accession>T1KK67</accession>
<feature type="region of interest" description="Disordered" evidence="5">
    <location>
        <begin position="235"/>
        <end position="284"/>
    </location>
</feature>
<dbReference type="EMBL" id="CAEY01000173">
    <property type="status" value="NOT_ANNOTATED_CDS"/>
    <property type="molecule type" value="Genomic_DNA"/>
</dbReference>
<dbReference type="GO" id="GO:0045944">
    <property type="term" value="P:positive regulation of transcription by RNA polymerase II"/>
    <property type="evidence" value="ECO:0007669"/>
    <property type="project" value="TreeGrafter"/>
</dbReference>
<dbReference type="PROSITE" id="PS50888">
    <property type="entry name" value="BHLH"/>
    <property type="match status" value="1"/>
</dbReference>
<dbReference type="CDD" id="cd18954">
    <property type="entry name" value="bHLH_TS_bHLHe22_bHLHb5"/>
    <property type="match status" value="1"/>
</dbReference>
<sequence length="604" mass="65447">MRPSVLTSSSSPSGSGSTESLEAQRDESSTFERPNSVINIDSNIINSHNSNNKDNNNNNNDGNINDKDDNGETSGNSLLTCQQYQNTNDKTNNNSGGNGLESTPLNVTSLKVVQGVTLNNENQPSTSLNRHKNHQHVLRQTMVRASLTMKHHSHQHQLHQQQNHQLLHLNHHSLTNFTSSPASIISNSSSSVVASLNNLIMEGLVHSHGHHHHHHHLITPTAGTTSSLVIPSHHSHLNIHPHSHHHSILNNNTSLNEPPTCPSPPSTTDGDSLIEPLNSDDNTSDRKLIEFNVNNNNNGNNGPLSSLTNYPKLNNTVANGNPSNSVHHHQLIHSVNHLTNNQNGVSAMLVGQSNGNLADESEFCIKSSSYHSFINNKRCSSPVVDCENNYETTIKHETGCLPVTSKKMRQAKTVSNTFASMESGGSTKVRLSINARERRRMHDLNDALDELRSVIPYAHSPSVRKLSKIATLLLAKNYILMQANALEELRRIITFMNQSGIPLPPGMAAACAAAASIPSLTNPFNGEPPANFNQNQARPSIGLNGSLPIPSNKSSTDLASLPSNVNAINDCGSPLTPIAGLIDRSVVDKLAPVGPINCSQRNDK</sequence>
<name>T1KK67_TETUR</name>
<evidence type="ECO:0000313" key="7">
    <source>
        <dbReference type="EnsemblMetazoa" id="tetur13g02560.1"/>
    </source>
</evidence>
<proteinExistence type="predicted"/>
<dbReference type="Gene3D" id="4.10.280.10">
    <property type="entry name" value="Helix-loop-helix DNA-binding domain"/>
    <property type="match status" value="1"/>
</dbReference>
<dbReference type="GO" id="GO:0000981">
    <property type="term" value="F:DNA-binding transcription factor activity, RNA polymerase II-specific"/>
    <property type="evidence" value="ECO:0007669"/>
    <property type="project" value="TreeGrafter"/>
</dbReference>
<dbReference type="InterPro" id="IPR050359">
    <property type="entry name" value="bHLH_transcription_factors"/>
</dbReference>
<dbReference type="GO" id="GO:0070888">
    <property type="term" value="F:E-box binding"/>
    <property type="evidence" value="ECO:0007669"/>
    <property type="project" value="TreeGrafter"/>
</dbReference>
<feature type="domain" description="BHLH" evidence="6">
    <location>
        <begin position="428"/>
        <end position="482"/>
    </location>
</feature>
<evidence type="ECO:0000256" key="4">
    <source>
        <dbReference type="ARBA" id="ARBA00023242"/>
    </source>
</evidence>
<keyword evidence="3" id="KW-0804">Transcription</keyword>
<protein>
    <recommendedName>
        <fullName evidence="6">BHLH domain-containing protein</fullName>
    </recommendedName>
</protein>
<dbReference type="HOGENOM" id="CLU_452237_0_0_1"/>
<keyword evidence="8" id="KW-1185">Reference proteome</keyword>
<feature type="compositionally biased region" description="Basic residues" evidence="5">
    <location>
        <begin position="235"/>
        <end position="247"/>
    </location>
</feature>
<evidence type="ECO:0000256" key="5">
    <source>
        <dbReference type="SAM" id="MobiDB-lite"/>
    </source>
</evidence>
<feature type="compositionally biased region" description="Low complexity" evidence="5">
    <location>
        <begin position="1"/>
        <end position="21"/>
    </location>
</feature>
<dbReference type="STRING" id="32264.T1KK67"/>
<dbReference type="FunFam" id="4.10.280.10:FF:000026">
    <property type="entry name" value="Basic helix-loop-helix family, member e23"/>
    <property type="match status" value="1"/>
</dbReference>
<dbReference type="PANTHER" id="PTHR19290">
    <property type="entry name" value="BASIC HELIX-LOOP-HELIX PROTEIN NEUROGENIN-RELATED"/>
    <property type="match status" value="1"/>
</dbReference>